<evidence type="ECO:0000256" key="1">
    <source>
        <dbReference type="ARBA" id="ARBA00023002"/>
    </source>
</evidence>
<feature type="domain" description="Aldehyde dehydrogenase" evidence="2">
    <location>
        <begin position="13"/>
        <end position="115"/>
    </location>
</feature>
<name>A0A198UG99_MORCA</name>
<keyword evidence="4" id="KW-1185">Reference proteome</keyword>
<dbReference type="SUPFAM" id="SSF53720">
    <property type="entry name" value="ALDH-like"/>
    <property type="match status" value="1"/>
</dbReference>
<dbReference type="GO" id="GO:0008802">
    <property type="term" value="F:betaine-aldehyde dehydrogenase (NAD+) activity"/>
    <property type="evidence" value="ECO:0007669"/>
    <property type="project" value="UniProtKB-EC"/>
</dbReference>
<dbReference type="PATRIC" id="fig|480.237.peg.787"/>
<dbReference type="EMBL" id="LXHC01000024">
    <property type="protein sequence ID" value="OAU95344.1"/>
    <property type="molecule type" value="Genomic_DNA"/>
</dbReference>
<dbReference type="Gene3D" id="3.40.605.10">
    <property type="entry name" value="Aldehyde Dehydrogenase, Chain A, domain 1"/>
    <property type="match status" value="1"/>
</dbReference>
<gene>
    <name evidence="3" type="ORF">AO384_1535</name>
</gene>
<sequence>MSDTKQLYINGRYVDATSGETFDTINPATGEVITKVQSASKQDVDKAVESAKAGQKIWAAMTVVERSRILLKAVEILRARNDELAKLETADSGKDMSETTTVDIVTGADVLELLCWACHSD</sequence>
<dbReference type="Pfam" id="PF00171">
    <property type="entry name" value="Aldedh"/>
    <property type="match status" value="1"/>
</dbReference>
<dbReference type="Proteomes" id="UP000078228">
    <property type="component" value="Unassembled WGS sequence"/>
</dbReference>
<evidence type="ECO:0000313" key="4">
    <source>
        <dbReference type="Proteomes" id="UP000078228"/>
    </source>
</evidence>
<protein>
    <submittedName>
        <fullName evidence="3">Betaine aldehyde dehydrogenase</fullName>
        <ecNumber evidence="3">1.2.1.8</ecNumber>
    </submittedName>
</protein>
<proteinExistence type="predicted"/>
<organism evidence="3 4">
    <name type="scientific">Moraxella catarrhalis</name>
    <name type="common">Branhamella catarrhalis</name>
    <dbReference type="NCBI Taxonomy" id="480"/>
    <lineage>
        <taxon>Bacteria</taxon>
        <taxon>Pseudomonadati</taxon>
        <taxon>Pseudomonadota</taxon>
        <taxon>Gammaproteobacteria</taxon>
        <taxon>Moraxellales</taxon>
        <taxon>Moraxellaceae</taxon>
        <taxon>Moraxella</taxon>
    </lineage>
</organism>
<comment type="caution">
    <text evidence="3">The sequence shown here is derived from an EMBL/GenBank/DDBJ whole genome shotgun (WGS) entry which is preliminary data.</text>
</comment>
<evidence type="ECO:0000313" key="3">
    <source>
        <dbReference type="EMBL" id="OAU95344.1"/>
    </source>
</evidence>
<evidence type="ECO:0000259" key="2">
    <source>
        <dbReference type="Pfam" id="PF00171"/>
    </source>
</evidence>
<dbReference type="InterPro" id="IPR016162">
    <property type="entry name" value="Ald_DH_N"/>
</dbReference>
<dbReference type="InterPro" id="IPR016161">
    <property type="entry name" value="Ald_DH/histidinol_DH"/>
</dbReference>
<reference evidence="3 4" key="1">
    <citation type="journal article" date="2016" name="Genome Biol. Evol.">
        <title>Comparative Genomic Analyses of the Moraxella catarrhalis Serosensitive and Seroresistant Lineages Demonstrate Their Independent Evolution.</title>
        <authorList>
            <person name="Earl J.P."/>
            <person name="de Vries S.P."/>
            <person name="Ahmed A."/>
            <person name="Powell E."/>
            <person name="Schultz M.P."/>
            <person name="Hermans P.W."/>
            <person name="Hill D.J."/>
            <person name="Zhou Z."/>
            <person name="Constantinidou C.I."/>
            <person name="Hu F.Z."/>
            <person name="Bootsma H.J."/>
            <person name="Ehrlich G.D."/>
        </authorList>
    </citation>
    <scope>NUCLEOTIDE SEQUENCE [LARGE SCALE GENOMIC DNA]</scope>
    <source>
        <strain evidence="3 4">Z7542</strain>
    </source>
</reference>
<keyword evidence="1 3" id="KW-0560">Oxidoreductase</keyword>
<dbReference type="InterPro" id="IPR015590">
    <property type="entry name" value="Aldehyde_DH_dom"/>
</dbReference>
<dbReference type="PANTHER" id="PTHR11699">
    <property type="entry name" value="ALDEHYDE DEHYDROGENASE-RELATED"/>
    <property type="match status" value="1"/>
</dbReference>
<dbReference type="AlphaFoldDB" id="A0A198UG99"/>
<dbReference type="EC" id="1.2.1.8" evidence="3"/>
<accession>A0A198UG99</accession>